<dbReference type="AlphaFoldDB" id="A0A151K4F3"/>
<keyword evidence="2" id="KW-1185">Reference proteome</keyword>
<feature type="non-terminal residue" evidence="1">
    <location>
        <position position="1"/>
    </location>
</feature>
<evidence type="ECO:0000313" key="2">
    <source>
        <dbReference type="Proteomes" id="UP000078541"/>
    </source>
</evidence>
<name>A0A151K4F3_9HYME</name>
<sequence>SLATISHEYGPQLLTSAMVYIRNRRHNFAKCRALLDICATANFISETILRQLNVNVIKHSLFVGMINTMNTMSGVIVLPSIVDLIPSEIFSRNAIEVLSNVQLMDPKFPLIC</sequence>
<dbReference type="STRING" id="34720.A0A151K4F3"/>
<gene>
    <name evidence="1" type="ORF">ALC56_00085</name>
</gene>
<protein>
    <submittedName>
        <fullName evidence="1">Uncharacterized protein</fullName>
    </submittedName>
</protein>
<reference evidence="1 2" key="1">
    <citation type="submission" date="2016-03" db="EMBL/GenBank/DDBJ databases">
        <title>Trachymyrmex septentrionalis WGS genome.</title>
        <authorList>
            <person name="Nygaard S."/>
            <person name="Hu H."/>
            <person name="Boomsma J."/>
            <person name="Zhang G."/>
        </authorList>
    </citation>
    <scope>NUCLEOTIDE SEQUENCE [LARGE SCALE GENOMIC DNA]</scope>
    <source>
        <strain evidence="1">Tsep2-gDNA-1</strain>
        <tissue evidence="1">Whole body</tissue>
    </source>
</reference>
<comment type="caution">
    <text evidence="1">The sequence shown here is derived from an EMBL/GenBank/DDBJ whole genome shotgun (WGS) entry which is preliminary data.</text>
</comment>
<dbReference type="EMBL" id="LKEZ01003733">
    <property type="protein sequence ID" value="KYN50708.1"/>
    <property type="molecule type" value="Genomic_DNA"/>
</dbReference>
<dbReference type="Proteomes" id="UP000078541">
    <property type="component" value="Unassembled WGS sequence"/>
</dbReference>
<evidence type="ECO:0000313" key="1">
    <source>
        <dbReference type="EMBL" id="KYN50708.1"/>
    </source>
</evidence>
<organism evidence="1 2">
    <name type="scientific">Trachymyrmex septentrionalis</name>
    <dbReference type="NCBI Taxonomy" id="34720"/>
    <lineage>
        <taxon>Eukaryota</taxon>
        <taxon>Metazoa</taxon>
        <taxon>Ecdysozoa</taxon>
        <taxon>Arthropoda</taxon>
        <taxon>Hexapoda</taxon>
        <taxon>Insecta</taxon>
        <taxon>Pterygota</taxon>
        <taxon>Neoptera</taxon>
        <taxon>Endopterygota</taxon>
        <taxon>Hymenoptera</taxon>
        <taxon>Apocrita</taxon>
        <taxon>Aculeata</taxon>
        <taxon>Formicoidea</taxon>
        <taxon>Formicidae</taxon>
        <taxon>Myrmicinae</taxon>
        <taxon>Trachymyrmex</taxon>
    </lineage>
</organism>
<accession>A0A151K4F3</accession>
<proteinExistence type="predicted"/>